<keyword evidence="3" id="KW-0813">Transport</keyword>
<evidence type="ECO:0000313" key="11">
    <source>
        <dbReference type="EMBL" id="SZX70186.1"/>
    </source>
</evidence>
<evidence type="ECO:0000256" key="8">
    <source>
        <dbReference type="SAM" id="MobiDB-lite"/>
    </source>
</evidence>
<feature type="transmembrane region" description="Helical" evidence="9">
    <location>
        <begin position="282"/>
        <end position="299"/>
    </location>
</feature>
<proteinExistence type="inferred from homology"/>
<feature type="transmembrane region" description="Helical" evidence="9">
    <location>
        <begin position="520"/>
        <end position="542"/>
    </location>
</feature>
<name>A0A383W0K4_TETOB</name>
<dbReference type="PANTHER" id="PTHR22950">
    <property type="entry name" value="AMINO ACID TRANSPORTER"/>
    <property type="match status" value="1"/>
</dbReference>
<dbReference type="Pfam" id="PF01490">
    <property type="entry name" value="Aa_trans"/>
    <property type="match status" value="1"/>
</dbReference>
<evidence type="ECO:0000313" key="12">
    <source>
        <dbReference type="Proteomes" id="UP000256970"/>
    </source>
</evidence>
<dbReference type="EMBL" id="FNXT01000976">
    <property type="protein sequence ID" value="SZX70186.1"/>
    <property type="molecule type" value="Genomic_DNA"/>
</dbReference>
<feature type="transmembrane region" description="Helical" evidence="9">
    <location>
        <begin position="240"/>
        <end position="262"/>
    </location>
</feature>
<keyword evidence="4 9" id="KW-0812">Transmembrane</keyword>
<keyword evidence="6 9" id="KW-1133">Transmembrane helix</keyword>
<evidence type="ECO:0000256" key="5">
    <source>
        <dbReference type="ARBA" id="ARBA00022970"/>
    </source>
</evidence>
<feature type="compositionally biased region" description="Polar residues" evidence="8">
    <location>
        <begin position="83"/>
        <end position="101"/>
    </location>
</feature>
<feature type="transmembrane region" description="Helical" evidence="9">
    <location>
        <begin position="493"/>
        <end position="514"/>
    </location>
</feature>
<evidence type="ECO:0000256" key="6">
    <source>
        <dbReference type="ARBA" id="ARBA00022989"/>
    </source>
</evidence>
<reference evidence="11 12" key="1">
    <citation type="submission" date="2016-10" db="EMBL/GenBank/DDBJ databases">
        <authorList>
            <person name="Cai Z."/>
        </authorList>
    </citation>
    <scope>NUCLEOTIDE SEQUENCE [LARGE SCALE GENOMIC DNA]</scope>
</reference>
<comment type="subcellular location">
    <subcellularLocation>
        <location evidence="1">Membrane</location>
        <topology evidence="1">Multi-pass membrane protein</topology>
    </subcellularLocation>
</comment>
<evidence type="ECO:0000256" key="4">
    <source>
        <dbReference type="ARBA" id="ARBA00022692"/>
    </source>
</evidence>
<feature type="transmembrane region" description="Helical" evidence="9">
    <location>
        <begin position="357"/>
        <end position="378"/>
    </location>
</feature>
<feature type="region of interest" description="Disordered" evidence="8">
    <location>
        <begin position="1"/>
        <end position="33"/>
    </location>
</feature>
<dbReference type="PANTHER" id="PTHR22950:SF458">
    <property type="entry name" value="SODIUM-COUPLED NEUTRAL AMINO ACID TRANSPORTER 11-RELATED"/>
    <property type="match status" value="1"/>
</dbReference>
<accession>A0A383W0K4</accession>
<evidence type="ECO:0000256" key="1">
    <source>
        <dbReference type="ARBA" id="ARBA00004141"/>
    </source>
</evidence>
<protein>
    <recommendedName>
        <fullName evidence="10">Amino acid transporter transmembrane domain-containing protein</fullName>
    </recommendedName>
</protein>
<dbReference type="Proteomes" id="UP000256970">
    <property type="component" value="Unassembled WGS sequence"/>
</dbReference>
<evidence type="ECO:0000256" key="2">
    <source>
        <dbReference type="ARBA" id="ARBA00008066"/>
    </source>
</evidence>
<keyword evidence="7 9" id="KW-0472">Membrane</keyword>
<feature type="region of interest" description="Disordered" evidence="8">
    <location>
        <begin position="54"/>
        <end position="112"/>
    </location>
</feature>
<dbReference type="InterPro" id="IPR013057">
    <property type="entry name" value="AA_transpt_TM"/>
</dbReference>
<evidence type="ECO:0000256" key="3">
    <source>
        <dbReference type="ARBA" id="ARBA00022448"/>
    </source>
</evidence>
<sequence length="644" mass="67030">MSLEHPTADVPSQSQPTQDGQTQLEEQNIPSTISADSLPLASSFYVTPAAAAFATRASSATPPPSTPPSRVVSRQASRVLPGSMQSMYASGDGDSSAQLQSGRVRELAGTRNSVEESSQIDLLDVEQSGGALVAVENYTGGRYTPEGAQQDTFWPCTFNLSKVIMGAGMMAIPRAFNLLGLLPGLAIMALMACLTFFTLAGLISATAATQAGGSYGALVRKTVGGAAEYSLQLAVLANCYVMNVVFVVVFGDLLLGTAPEYAGLLPELLRMLGAAPDPTSCWWLGRPFVLGMLSLLVLLPLASMRSMEKLAVVNIIGVASNGLFAALMLALAGRAAALGQIKPPQLLPDLSQLGSSPVVVAIALASIVPVLLNCNVCHQSLHPLLPLLKPYSVARMQRLVATALCVCNVLYFTVTICAGLVFGDALDADVLANITVAAMGPLIGPAAAVVMSFAVRVGYLLSIIGSYVLLCYPLRQCIGDLMLPGGQRAVQQHWQTLTVLLVGSVFAIACYLPSIWGALALIGATASTVQAFIVPGLVILAVDRIESKAATAASAAAAGRVDSARVPLLSASVGGAATSSKPRPAAVKLLRQATAVFVIVLGVGLFANSIVDNLWDYIFPSADDKSSEGPALMQVYRQLLQPLF</sequence>
<evidence type="ECO:0000256" key="7">
    <source>
        <dbReference type="ARBA" id="ARBA00023136"/>
    </source>
</evidence>
<feature type="transmembrane region" description="Helical" evidence="9">
    <location>
        <begin position="311"/>
        <end position="337"/>
    </location>
</feature>
<dbReference type="GO" id="GO:0016020">
    <property type="term" value="C:membrane"/>
    <property type="evidence" value="ECO:0007669"/>
    <property type="project" value="UniProtKB-SubCell"/>
</dbReference>
<feature type="transmembrane region" description="Helical" evidence="9">
    <location>
        <begin position="442"/>
        <end position="472"/>
    </location>
</feature>
<feature type="compositionally biased region" description="Polar residues" evidence="8">
    <location>
        <begin position="10"/>
        <end position="33"/>
    </location>
</feature>
<evidence type="ECO:0000259" key="10">
    <source>
        <dbReference type="Pfam" id="PF01490"/>
    </source>
</evidence>
<gene>
    <name evidence="11" type="ORF">BQ4739_LOCUS10418</name>
</gene>
<comment type="similarity">
    <text evidence="2">Belongs to the amino acid/polyamine transporter 2 family.</text>
</comment>
<feature type="transmembrane region" description="Helical" evidence="9">
    <location>
        <begin position="178"/>
        <end position="203"/>
    </location>
</feature>
<evidence type="ECO:0000256" key="9">
    <source>
        <dbReference type="SAM" id="Phobius"/>
    </source>
</evidence>
<feature type="domain" description="Amino acid transporter transmembrane" evidence="10">
    <location>
        <begin position="150"/>
        <end position="551"/>
    </location>
</feature>
<dbReference type="AlphaFoldDB" id="A0A383W0K4"/>
<keyword evidence="12" id="KW-1185">Reference proteome</keyword>
<feature type="transmembrane region" description="Helical" evidence="9">
    <location>
        <begin position="589"/>
        <end position="611"/>
    </location>
</feature>
<keyword evidence="5" id="KW-0029">Amino-acid transport</keyword>
<feature type="transmembrane region" description="Helical" evidence="9">
    <location>
        <begin position="399"/>
        <end position="422"/>
    </location>
</feature>
<organism evidence="11 12">
    <name type="scientific">Tetradesmus obliquus</name>
    <name type="common">Green alga</name>
    <name type="synonym">Acutodesmus obliquus</name>
    <dbReference type="NCBI Taxonomy" id="3088"/>
    <lineage>
        <taxon>Eukaryota</taxon>
        <taxon>Viridiplantae</taxon>
        <taxon>Chlorophyta</taxon>
        <taxon>core chlorophytes</taxon>
        <taxon>Chlorophyceae</taxon>
        <taxon>CS clade</taxon>
        <taxon>Sphaeropleales</taxon>
        <taxon>Scenedesmaceae</taxon>
        <taxon>Tetradesmus</taxon>
    </lineage>
</organism>
<dbReference type="GO" id="GO:0015179">
    <property type="term" value="F:L-amino acid transmembrane transporter activity"/>
    <property type="evidence" value="ECO:0007669"/>
    <property type="project" value="TreeGrafter"/>
</dbReference>
<dbReference type="STRING" id="3088.A0A383W0K4"/>